<dbReference type="PANTHER" id="PTHR43689">
    <property type="entry name" value="HYDROLASE"/>
    <property type="match status" value="1"/>
</dbReference>
<dbReference type="OrthoDB" id="7185741at2"/>
<sequence length="283" mass="30697">MFRRSAFGEPGRTRTRDGRLLHHVTLGTGSPTVVFEAGLGANRGTWGLVQREVAARTRTLAYDRAGLGRSDPATAGLRRMATDLEDVLCADDDTRFVLVGHSLGGVLARWVAQRQPALVAGLLLVDQVEEEIEEYHDRARARAVAAGYTLAAVSAVALRPLLTKVLHRNFPPDMAAELISEEVSYGALRTGAAEVRAMASGLRELMAGAELPDIPVTVLSAGRCGRAERPPRSVLVAAHRRLAERIPRGRHVVAERADHLVPLQQPELIVNEALKLVEEVSRL</sequence>
<reference evidence="2 3" key="1">
    <citation type="submission" date="2016-10" db="EMBL/GenBank/DDBJ databases">
        <authorList>
            <person name="de Groot N.N."/>
        </authorList>
    </citation>
    <scope>NUCLEOTIDE SEQUENCE [LARGE SCALE GENOMIC DNA]</scope>
    <source>
        <strain evidence="2 3">DSM 44149</strain>
    </source>
</reference>
<protein>
    <submittedName>
        <fullName evidence="2">Pimeloyl-ACP methyl ester carboxylesterase</fullName>
    </submittedName>
</protein>
<dbReference type="EMBL" id="LT629701">
    <property type="protein sequence ID" value="SDN01853.1"/>
    <property type="molecule type" value="Genomic_DNA"/>
</dbReference>
<proteinExistence type="predicted"/>
<dbReference type="Gene3D" id="3.40.50.1820">
    <property type="entry name" value="alpha/beta hydrolase"/>
    <property type="match status" value="1"/>
</dbReference>
<dbReference type="AlphaFoldDB" id="A0A1G9Y0B4"/>
<dbReference type="Pfam" id="PF12697">
    <property type="entry name" value="Abhydrolase_6"/>
    <property type="match status" value="1"/>
</dbReference>
<dbReference type="InterPro" id="IPR029058">
    <property type="entry name" value="AB_hydrolase_fold"/>
</dbReference>
<dbReference type="GO" id="GO:0003824">
    <property type="term" value="F:catalytic activity"/>
    <property type="evidence" value="ECO:0007669"/>
    <property type="project" value="UniProtKB-ARBA"/>
</dbReference>
<keyword evidence="3" id="KW-1185">Reference proteome</keyword>
<evidence type="ECO:0000259" key="1">
    <source>
        <dbReference type="Pfam" id="PF12697"/>
    </source>
</evidence>
<dbReference type="STRING" id="211114.SAMN04489726_4482"/>
<organism evidence="2 3">
    <name type="scientific">Allokutzneria albata</name>
    <name type="common">Kibdelosporangium albatum</name>
    <dbReference type="NCBI Taxonomy" id="211114"/>
    <lineage>
        <taxon>Bacteria</taxon>
        <taxon>Bacillati</taxon>
        <taxon>Actinomycetota</taxon>
        <taxon>Actinomycetes</taxon>
        <taxon>Pseudonocardiales</taxon>
        <taxon>Pseudonocardiaceae</taxon>
        <taxon>Allokutzneria</taxon>
    </lineage>
</organism>
<dbReference type="SUPFAM" id="SSF53474">
    <property type="entry name" value="alpha/beta-Hydrolases"/>
    <property type="match status" value="1"/>
</dbReference>
<name>A0A1G9Y0B4_ALLAB</name>
<accession>A0A1G9Y0B4</accession>
<dbReference type="eggNOG" id="COG0596">
    <property type="taxonomic scope" value="Bacteria"/>
</dbReference>
<evidence type="ECO:0000313" key="2">
    <source>
        <dbReference type="EMBL" id="SDN01853.1"/>
    </source>
</evidence>
<evidence type="ECO:0000313" key="3">
    <source>
        <dbReference type="Proteomes" id="UP000183376"/>
    </source>
</evidence>
<feature type="domain" description="AB hydrolase-1" evidence="1">
    <location>
        <begin position="33"/>
        <end position="270"/>
    </location>
</feature>
<dbReference type="PANTHER" id="PTHR43689:SF8">
    <property type="entry name" value="ALPHA_BETA-HYDROLASES SUPERFAMILY PROTEIN"/>
    <property type="match status" value="1"/>
</dbReference>
<gene>
    <name evidence="2" type="ORF">SAMN04489726_4482</name>
</gene>
<dbReference type="InterPro" id="IPR000073">
    <property type="entry name" value="AB_hydrolase_1"/>
</dbReference>
<dbReference type="Proteomes" id="UP000183376">
    <property type="component" value="Chromosome I"/>
</dbReference>